<proteinExistence type="inferred from homology"/>
<dbReference type="GO" id="GO:0051082">
    <property type="term" value="F:unfolded protein binding"/>
    <property type="evidence" value="ECO:0007669"/>
    <property type="project" value="InterPro"/>
</dbReference>
<dbReference type="GO" id="GO:0030544">
    <property type="term" value="F:Hsp70 protein binding"/>
    <property type="evidence" value="ECO:0007669"/>
    <property type="project" value="InterPro"/>
</dbReference>
<dbReference type="InterPro" id="IPR001305">
    <property type="entry name" value="HSP_DnaJ_Cys-rich_dom"/>
</dbReference>
<dbReference type="Gene3D" id="1.10.287.110">
    <property type="entry name" value="DnaJ domain"/>
    <property type="match status" value="1"/>
</dbReference>
<evidence type="ECO:0000259" key="8">
    <source>
        <dbReference type="PROSITE" id="PS51188"/>
    </source>
</evidence>
<dbReference type="PROSITE" id="PS50076">
    <property type="entry name" value="DNAJ_2"/>
    <property type="match status" value="1"/>
</dbReference>
<organism evidence="9 10">
    <name type="scientific">Coemansia reversa (strain ATCC 12441 / NRRL 1564)</name>
    <dbReference type="NCBI Taxonomy" id="763665"/>
    <lineage>
        <taxon>Eukaryota</taxon>
        <taxon>Fungi</taxon>
        <taxon>Fungi incertae sedis</taxon>
        <taxon>Zoopagomycota</taxon>
        <taxon>Kickxellomycotina</taxon>
        <taxon>Kickxellomycetes</taxon>
        <taxon>Kickxellales</taxon>
        <taxon>Kickxellaceae</taxon>
        <taxon>Coemansia</taxon>
    </lineage>
</organism>
<dbReference type="Pfam" id="PF00684">
    <property type="entry name" value="DnaJ_CXXCXGXG"/>
    <property type="match status" value="1"/>
</dbReference>
<feature type="region of interest" description="Disordered" evidence="6">
    <location>
        <begin position="336"/>
        <end position="360"/>
    </location>
</feature>
<feature type="domain" description="CR-type" evidence="8">
    <location>
        <begin position="165"/>
        <end position="248"/>
    </location>
</feature>
<dbReference type="CDD" id="cd10719">
    <property type="entry name" value="DnaJ_zf"/>
    <property type="match status" value="1"/>
</dbReference>
<keyword evidence="10" id="KW-1185">Reference proteome</keyword>
<dbReference type="SUPFAM" id="SSF49493">
    <property type="entry name" value="HSP40/DnaJ peptide-binding domain"/>
    <property type="match status" value="2"/>
</dbReference>
<dbReference type="InterPro" id="IPR001623">
    <property type="entry name" value="DnaJ_domain"/>
</dbReference>
<dbReference type="Gene3D" id="2.10.230.10">
    <property type="entry name" value="Heat shock protein DnaJ, cysteine-rich domain"/>
    <property type="match status" value="1"/>
</dbReference>
<evidence type="ECO:0000256" key="5">
    <source>
        <dbReference type="PROSITE-ProRule" id="PRU00546"/>
    </source>
</evidence>
<dbReference type="InterPro" id="IPR012724">
    <property type="entry name" value="DnaJ"/>
</dbReference>
<evidence type="ECO:0000259" key="7">
    <source>
        <dbReference type="PROSITE" id="PS50076"/>
    </source>
</evidence>
<dbReference type="SUPFAM" id="SSF57938">
    <property type="entry name" value="DnaJ/Hsp40 cysteine-rich domain"/>
    <property type="match status" value="1"/>
</dbReference>
<dbReference type="PANTHER" id="PTHR43888">
    <property type="entry name" value="DNAJ-LIKE-2, ISOFORM A-RELATED"/>
    <property type="match status" value="1"/>
</dbReference>
<dbReference type="Pfam" id="PF01556">
    <property type="entry name" value="DnaJ_C"/>
    <property type="match status" value="1"/>
</dbReference>
<dbReference type="InterPro" id="IPR036869">
    <property type="entry name" value="J_dom_sf"/>
</dbReference>
<name>A0A2G5B4P2_COERN</name>
<dbReference type="PROSITE" id="PS51188">
    <property type="entry name" value="ZF_CR"/>
    <property type="match status" value="1"/>
</dbReference>
<dbReference type="GO" id="GO:0009408">
    <property type="term" value="P:response to heat"/>
    <property type="evidence" value="ECO:0007669"/>
    <property type="project" value="InterPro"/>
</dbReference>
<evidence type="ECO:0000313" key="9">
    <source>
        <dbReference type="EMBL" id="PIA13970.1"/>
    </source>
</evidence>
<keyword evidence="4 5" id="KW-0862">Zinc</keyword>
<evidence type="ECO:0000256" key="1">
    <source>
        <dbReference type="ARBA" id="ARBA00022723"/>
    </source>
</evidence>
<dbReference type="PROSITE" id="PS00636">
    <property type="entry name" value="DNAJ_1"/>
    <property type="match status" value="1"/>
</dbReference>
<gene>
    <name evidence="9" type="ORF">COEREDRAFT_83140</name>
</gene>
<dbReference type="InterPro" id="IPR044713">
    <property type="entry name" value="DNJA1/2-like"/>
</dbReference>
<dbReference type="CDD" id="cd10747">
    <property type="entry name" value="DnaJ_C"/>
    <property type="match status" value="1"/>
</dbReference>
<evidence type="ECO:0000256" key="2">
    <source>
        <dbReference type="ARBA" id="ARBA00022737"/>
    </source>
</evidence>
<dbReference type="GO" id="GO:0006457">
    <property type="term" value="P:protein folding"/>
    <property type="evidence" value="ECO:0007669"/>
    <property type="project" value="InterPro"/>
</dbReference>
<dbReference type="Gene3D" id="2.60.260.20">
    <property type="entry name" value="Urease metallochaperone UreE, N-terminal domain"/>
    <property type="match status" value="2"/>
</dbReference>
<evidence type="ECO:0000256" key="6">
    <source>
        <dbReference type="SAM" id="MobiDB-lite"/>
    </source>
</evidence>
<dbReference type="CDD" id="cd06257">
    <property type="entry name" value="DnaJ"/>
    <property type="match status" value="1"/>
</dbReference>
<dbReference type="InterPro" id="IPR036410">
    <property type="entry name" value="HSP_DnaJ_Cys-rich_dom_sf"/>
</dbReference>
<evidence type="ECO:0000256" key="3">
    <source>
        <dbReference type="ARBA" id="ARBA00022771"/>
    </source>
</evidence>
<dbReference type="GO" id="GO:0005524">
    <property type="term" value="F:ATP binding"/>
    <property type="evidence" value="ECO:0007669"/>
    <property type="project" value="InterPro"/>
</dbReference>
<dbReference type="PRINTS" id="PR00625">
    <property type="entry name" value="JDOMAIN"/>
</dbReference>
<dbReference type="EMBL" id="KZ303524">
    <property type="protein sequence ID" value="PIA13970.1"/>
    <property type="molecule type" value="Genomic_DNA"/>
</dbReference>
<sequence>MLSALALSSSGRLLRFAIAAACVLAVCAQIACAASGKNYYKILGVTQDASQQEIKRHYKMLSRKHHPDKNPGDSEAHERFIEVAEAYEVLSNDEKREIYNRYGEEGLKSQGRTGGGPEFHDPFDIFAQFFGGNVRFDRRGGERAKPRGPDVHIHMPVTLQELYTGVEVDVDISKQAICSHCDGSGAASLDDIEKCTVCGGSGMRVVKQILGPGIVQQMQSKCDECGGKGKTINNPCPHCKGARVMREPDMLAVRVEPGMADGEEIVFEGEGDQHPDHESGAVVFHLQEQQHETYERHAEDLHAEVAVTLVDALIGFNHTITHVDGKSEIKLQRHGVTPPGHVQRLAGKGMPRRSHSGSSKHGDLLITYWVQFPVSIDDKAQGHILAALGGDHSAMFWDNTNSKSTRDSKQHRGRQTPMDRASAHDEL</sequence>
<keyword evidence="3 5" id="KW-0863">Zinc-finger</keyword>
<dbReference type="InterPro" id="IPR018253">
    <property type="entry name" value="DnaJ_domain_CS"/>
</dbReference>
<reference evidence="9 10" key="1">
    <citation type="journal article" date="2015" name="Genome Biol. Evol.">
        <title>Phylogenomic analyses indicate that early fungi evolved digesting cell walls of algal ancestors of land plants.</title>
        <authorList>
            <person name="Chang Y."/>
            <person name="Wang S."/>
            <person name="Sekimoto S."/>
            <person name="Aerts A.L."/>
            <person name="Choi C."/>
            <person name="Clum A."/>
            <person name="LaButti K.M."/>
            <person name="Lindquist E.A."/>
            <person name="Yee Ngan C."/>
            <person name="Ohm R.A."/>
            <person name="Salamov A.A."/>
            <person name="Grigoriev I.V."/>
            <person name="Spatafora J.W."/>
            <person name="Berbee M.L."/>
        </authorList>
    </citation>
    <scope>NUCLEOTIDE SEQUENCE [LARGE SCALE GENOMIC DNA]</scope>
    <source>
        <strain evidence="9 10">NRRL 1564</strain>
    </source>
</reference>
<keyword evidence="2" id="KW-0677">Repeat</keyword>
<feature type="region of interest" description="Disordered" evidence="6">
    <location>
        <begin position="399"/>
        <end position="427"/>
    </location>
</feature>
<dbReference type="InterPro" id="IPR008971">
    <property type="entry name" value="HSP40/DnaJ_pept-bd"/>
</dbReference>
<dbReference type="SUPFAM" id="SSF46565">
    <property type="entry name" value="Chaperone J-domain"/>
    <property type="match status" value="1"/>
</dbReference>
<feature type="domain" description="J" evidence="7">
    <location>
        <begin position="38"/>
        <end position="103"/>
    </location>
</feature>
<dbReference type="OrthoDB" id="445556at2759"/>
<dbReference type="FunFam" id="2.10.230.10:FF:000001">
    <property type="entry name" value="DnaJ subfamily A member 2"/>
    <property type="match status" value="1"/>
</dbReference>
<evidence type="ECO:0000313" key="10">
    <source>
        <dbReference type="Proteomes" id="UP000242474"/>
    </source>
</evidence>
<dbReference type="SMART" id="SM00271">
    <property type="entry name" value="DnaJ"/>
    <property type="match status" value="1"/>
</dbReference>
<dbReference type="HAMAP" id="MF_01152">
    <property type="entry name" value="DnaJ"/>
    <property type="match status" value="1"/>
</dbReference>
<dbReference type="FunFam" id="2.60.260.20:FF:000013">
    <property type="entry name" value="DnaJ subfamily B member 11"/>
    <property type="match status" value="1"/>
</dbReference>
<dbReference type="InterPro" id="IPR002939">
    <property type="entry name" value="DnaJ_C"/>
</dbReference>
<dbReference type="Proteomes" id="UP000242474">
    <property type="component" value="Unassembled WGS sequence"/>
</dbReference>
<feature type="zinc finger region" description="CR-type" evidence="5">
    <location>
        <begin position="165"/>
        <end position="248"/>
    </location>
</feature>
<accession>A0A2G5B4P2</accession>
<dbReference type="GO" id="GO:0008270">
    <property type="term" value="F:zinc ion binding"/>
    <property type="evidence" value="ECO:0007669"/>
    <property type="project" value="UniProtKB-KW"/>
</dbReference>
<dbReference type="STRING" id="763665.A0A2G5B4P2"/>
<dbReference type="AlphaFoldDB" id="A0A2G5B4P2"/>
<dbReference type="Pfam" id="PF00226">
    <property type="entry name" value="DnaJ"/>
    <property type="match status" value="1"/>
</dbReference>
<evidence type="ECO:0000256" key="4">
    <source>
        <dbReference type="ARBA" id="ARBA00022833"/>
    </source>
</evidence>
<protein>
    <submittedName>
        <fullName evidence="9">DnaJ-domain-containing protein</fullName>
    </submittedName>
</protein>
<keyword evidence="1 5" id="KW-0479">Metal-binding</keyword>